<gene>
    <name evidence="9" type="primary">LOC117573401</name>
</gene>
<dbReference type="RefSeq" id="XP_034112494.1">
    <property type="nucleotide sequence ID" value="XM_034256603.2"/>
</dbReference>
<evidence type="ECO:0000259" key="7">
    <source>
        <dbReference type="PROSITE" id="PS50240"/>
    </source>
</evidence>
<keyword evidence="3" id="KW-0378">Hydrolase</keyword>
<proteinExistence type="predicted"/>
<evidence type="ECO:0000256" key="3">
    <source>
        <dbReference type="ARBA" id="ARBA00022801"/>
    </source>
</evidence>
<protein>
    <submittedName>
        <fullName evidence="9">Trypsin eta</fullName>
    </submittedName>
</protein>
<dbReference type="PANTHER" id="PTHR24276">
    <property type="entry name" value="POLYSERASE-RELATED"/>
    <property type="match status" value="1"/>
</dbReference>
<feature type="domain" description="Peptidase S1" evidence="7">
    <location>
        <begin position="23"/>
        <end position="300"/>
    </location>
</feature>
<evidence type="ECO:0000256" key="2">
    <source>
        <dbReference type="ARBA" id="ARBA00022729"/>
    </source>
</evidence>
<name>A0A6P8XI15_DROAB</name>
<dbReference type="InterPro" id="IPR001254">
    <property type="entry name" value="Trypsin_dom"/>
</dbReference>
<dbReference type="AlphaFoldDB" id="A0A6P8XI15"/>
<evidence type="ECO:0000313" key="9">
    <source>
        <dbReference type="RefSeq" id="XP_034112494.1"/>
    </source>
</evidence>
<accession>A0A6P8XI15</accession>
<dbReference type="InterPro" id="IPR050430">
    <property type="entry name" value="Peptidase_S1"/>
</dbReference>
<dbReference type="Proteomes" id="UP000515160">
    <property type="component" value="Chromosome 2R"/>
</dbReference>
<keyword evidence="4" id="KW-0720">Serine protease</keyword>
<feature type="signal peptide" evidence="6">
    <location>
        <begin position="1"/>
        <end position="21"/>
    </location>
</feature>
<dbReference type="InterPro" id="IPR009003">
    <property type="entry name" value="Peptidase_S1_PA"/>
</dbReference>
<dbReference type="GeneID" id="117573401"/>
<evidence type="ECO:0000256" key="1">
    <source>
        <dbReference type="ARBA" id="ARBA00022670"/>
    </source>
</evidence>
<dbReference type="PROSITE" id="PS50240">
    <property type="entry name" value="TRYPSIN_DOM"/>
    <property type="match status" value="1"/>
</dbReference>
<dbReference type="Gene3D" id="2.40.10.10">
    <property type="entry name" value="Trypsin-like serine proteases"/>
    <property type="match status" value="1"/>
</dbReference>
<keyword evidence="5" id="KW-1015">Disulfide bond</keyword>
<evidence type="ECO:0000256" key="5">
    <source>
        <dbReference type="ARBA" id="ARBA00023157"/>
    </source>
</evidence>
<organism evidence="8 9">
    <name type="scientific">Drosophila albomicans</name>
    <name type="common">Fruit fly</name>
    <dbReference type="NCBI Taxonomy" id="7291"/>
    <lineage>
        <taxon>Eukaryota</taxon>
        <taxon>Metazoa</taxon>
        <taxon>Ecdysozoa</taxon>
        <taxon>Arthropoda</taxon>
        <taxon>Hexapoda</taxon>
        <taxon>Insecta</taxon>
        <taxon>Pterygota</taxon>
        <taxon>Neoptera</taxon>
        <taxon>Endopterygota</taxon>
        <taxon>Diptera</taxon>
        <taxon>Brachycera</taxon>
        <taxon>Muscomorpha</taxon>
        <taxon>Ephydroidea</taxon>
        <taxon>Drosophilidae</taxon>
        <taxon>Drosophila</taxon>
    </lineage>
</organism>
<dbReference type="SMART" id="SM00020">
    <property type="entry name" value="Tryp_SPc"/>
    <property type="match status" value="1"/>
</dbReference>
<dbReference type="SUPFAM" id="SSF50494">
    <property type="entry name" value="Trypsin-like serine proteases"/>
    <property type="match status" value="1"/>
</dbReference>
<keyword evidence="8" id="KW-1185">Reference proteome</keyword>
<dbReference type="GO" id="GO:0006508">
    <property type="term" value="P:proteolysis"/>
    <property type="evidence" value="ECO:0007669"/>
    <property type="project" value="UniProtKB-KW"/>
</dbReference>
<dbReference type="InterPro" id="IPR043504">
    <property type="entry name" value="Peptidase_S1_PA_chymotrypsin"/>
</dbReference>
<evidence type="ECO:0000256" key="6">
    <source>
        <dbReference type="SAM" id="SignalP"/>
    </source>
</evidence>
<keyword evidence="1" id="KW-0645">Protease</keyword>
<keyword evidence="2 6" id="KW-0732">Signal</keyword>
<dbReference type="OrthoDB" id="7883234at2759"/>
<dbReference type="Pfam" id="PF00089">
    <property type="entry name" value="Trypsin"/>
    <property type="match status" value="1"/>
</dbReference>
<evidence type="ECO:0000256" key="4">
    <source>
        <dbReference type="ARBA" id="ARBA00022825"/>
    </source>
</evidence>
<sequence length="324" mass="36620">MHLHRVCTALLWVFLNCQVNAQIDAGRTLMIEETVHRPTYYNKAHKSSAHVDYNPQLLALRDAKPKKEPRVALPSFDPKTDLSYYVNVLDRGSVICAGALISRRMVVTSSRCFLPQPTEPTREFKAEDLRVVTGKDFADGAHKTSQVIAFYMPVEKEAGKGVHNIALLALEQKLQRGAYRYIPLYSRLPPKGTPVTMSFVDHQSHDITLYESKVLSNESCKQTYEDYGKIHLPFNEEFFCVANRKKAGCSTRPGDPLIIENKLAGINLYGELCDELKEGRKADVYYSLRHSVPFIQRSTDLLRAFTKSGPYNSSATTPRTTLYP</sequence>
<dbReference type="PANTHER" id="PTHR24276:SF94">
    <property type="entry name" value="AT20289P-RELATED"/>
    <property type="match status" value="1"/>
</dbReference>
<dbReference type="GO" id="GO:0004252">
    <property type="term" value="F:serine-type endopeptidase activity"/>
    <property type="evidence" value="ECO:0007669"/>
    <property type="project" value="InterPro"/>
</dbReference>
<reference evidence="9" key="1">
    <citation type="submission" date="2025-08" db="UniProtKB">
        <authorList>
            <consortium name="RefSeq"/>
        </authorList>
    </citation>
    <scope>IDENTIFICATION</scope>
    <source>
        <strain evidence="9">15112-1751.03</strain>
        <tissue evidence="9">Whole Adult</tissue>
    </source>
</reference>
<feature type="chain" id="PRO_5027947097" evidence="6">
    <location>
        <begin position="22"/>
        <end position="324"/>
    </location>
</feature>
<evidence type="ECO:0000313" key="8">
    <source>
        <dbReference type="Proteomes" id="UP000515160"/>
    </source>
</evidence>